<organism evidence="1 2">
    <name type="scientific">Persea americana</name>
    <name type="common">Avocado</name>
    <dbReference type="NCBI Taxonomy" id="3435"/>
    <lineage>
        <taxon>Eukaryota</taxon>
        <taxon>Viridiplantae</taxon>
        <taxon>Streptophyta</taxon>
        <taxon>Embryophyta</taxon>
        <taxon>Tracheophyta</taxon>
        <taxon>Spermatophyta</taxon>
        <taxon>Magnoliopsida</taxon>
        <taxon>Magnoliidae</taxon>
        <taxon>Laurales</taxon>
        <taxon>Lauraceae</taxon>
        <taxon>Persea</taxon>
    </lineage>
</organism>
<comment type="caution">
    <text evidence="1">The sequence shown here is derived from an EMBL/GenBank/DDBJ whole genome shotgun (WGS) entry which is preliminary data.</text>
</comment>
<name>A0ACC2KMT5_PERAE</name>
<evidence type="ECO:0000313" key="1">
    <source>
        <dbReference type="EMBL" id="KAJ8622274.1"/>
    </source>
</evidence>
<evidence type="ECO:0000313" key="2">
    <source>
        <dbReference type="Proteomes" id="UP001234297"/>
    </source>
</evidence>
<sequence>MGGGTPTTTATATTLSVSPESISDRDAHYPIVHSPSLTSSDGSDSLRDDLFAKIADEFDEGTYLRRKRRTYEEIMQNYQNKSMLARIEILEDSKSKILSYKPGCWIEEVGGLKINDYNIPRTTTLLVIGLKGSGKSSLVNRISRVFESDKFSSDRAQVFYNHSGDGSYFLQEYMIPRGVQHGQMVIRDSDSAIARKNMKIKARHALHCGSEKRMVNFVIFVVDGVSVQKSMTNEDSSQYTRLITESFNCPYLSFKDDKPILLITHVDELSLSERARVRIQLGDLLGIPPATQIFDIPDKCDLSSELTIVEMLRYCLEHADRNLPFKQSAPLMGFQPRLPWMAVVVMVIVVVFVIHPLFDHVITGCHVRRQPPEVRIDWRSIRHMWLG</sequence>
<reference evidence="1 2" key="1">
    <citation type="journal article" date="2022" name="Hortic Res">
        <title>A haplotype resolved chromosomal level avocado genome allows analysis of novel avocado genes.</title>
        <authorList>
            <person name="Nath O."/>
            <person name="Fletcher S.J."/>
            <person name="Hayward A."/>
            <person name="Shaw L.M."/>
            <person name="Masouleh A.K."/>
            <person name="Furtado A."/>
            <person name="Henry R.J."/>
            <person name="Mitter N."/>
        </authorList>
    </citation>
    <scope>NUCLEOTIDE SEQUENCE [LARGE SCALE GENOMIC DNA]</scope>
    <source>
        <strain evidence="2">cv. Hass</strain>
    </source>
</reference>
<dbReference type="EMBL" id="CM056818">
    <property type="protein sequence ID" value="KAJ8622274.1"/>
    <property type="molecule type" value="Genomic_DNA"/>
</dbReference>
<keyword evidence="2" id="KW-1185">Reference proteome</keyword>
<dbReference type="Proteomes" id="UP001234297">
    <property type="component" value="Chromosome 10"/>
</dbReference>
<gene>
    <name evidence="1" type="ORF">MRB53_030803</name>
</gene>
<accession>A0ACC2KMT5</accession>
<proteinExistence type="predicted"/>
<protein>
    <submittedName>
        <fullName evidence="1">Uncharacterized protein</fullName>
    </submittedName>
</protein>